<dbReference type="EnsemblPlants" id="TuG1812G0100004599.01.T01">
    <property type="protein sequence ID" value="TuG1812G0100004599.01.T01"/>
    <property type="gene ID" value="TuG1812G0100004599.01"/>
</dbReference>
<dbReference type="Proteomes" id="UP000015106">
    <property type="component" value="Chromosome 1"/>
</dbReference>
<evidence type="ECO:0000256" key="1">
    <source>
        <dbReference type="SAM" id="MobiDB-lite"/>
    </source>
</evidence>
<organism evidence="2 3">
    <name type="scientific">Triticum urartu</name>
    <name type="common">Red wild einkorn</name>
    <name type="synonym">Crithodium urartu</name>
    <dbReference type="NCBI Taxonomy" id="4572"/>
    <lineage>
        <taxon>Eukaryota</taxon>
        <taxon>Viridiplantae</taxon>
        <taxon>Streptophyta</taxon>
        <taxon>Embryophyta</taxon>
        <taxon>Tracheophyta</taxon>
        <taxon>Spermatophyta</taxon>
        <taxon>Magnoliopsida</taxon>
        <taxon>Liliopsida</taxon>
        <taxon>Poales</taxon>
        <taxon>Poaceae</taxon>
        <taxon>BOP clade</taxon>
        <taxon>Pooideae</taxon>
        <taxon>Triticodae</taxon>
        <taxon>Triticeae</taxon>
        <taxon>Triticinae</taxon>
        <taxon>Triticum</taxon>
    </lineage>
</organism>
<reference evidence="2" key="2">
    <citation type="submission" date="2018-03" db="EMBL/GenBank/DDBJ databases">
        <title>The Triticum urartu genome reveals the dynamic nature of wheat genome evolution.</title>
        <authorList>
            <person name="Ling H."/>
            <person name="Ma B."/>
            <person name="Shi X."/>
            <person name="Liu H."/>
            <person name="Dong L."/>
            <person name="Sun H."/>
            <person name="Cao Y."/>
            <person name="Gao Q."/>
            <person name="Zheng S."/>
            <person name="Li Y."/>
            <person name="Yu Y."/>
            <person name="Du H."/>
            <person name="Qi M."/>
            <person name="Li Y."/>
            <person name="Yu H."/>
            <person name="Cui Y."/>
            <person name="Wang N."/>
            <person name="Chen C."/>
            <person name="Wu H."/>
            <person name="Zhao Y."/>
            <person name="Zhang J."/>
            <person name="Li Y."/>
            <person name="Zhou W."/>
            <person name="Zhang B."/>
            <person name="Hu W."/>
            <person name="Eijk M."/>
            <person name="Tang J."/>
            <person name="Witsenboer H."/>
            <person name="Zhao S."/>
            <person name="Li Z."/>
            <person name="Zhang A."/>
            <person name="Wang D."/>
            <person name="Liang C."/>
        </authorList>
    </citation>
    <scope>NUCLEOTIDE SEQUENCE [LARGE SCALE GENOMIC DNA]</scope>
    <source>
        <strain evidence="2">cv. G1812</strain>
    </source>
</reference>
<sequence>IFEEPRPDQLRLRRRRHPHQHRSQHHLLQVPIHQHRCIHPEHDESDDPGGPDVRIPSRGLLQLPSWSWRLLQLP</sequence>
<dbReference type="AlphaFoldDB" id="A0A8R7TAU3"/>
<name>A0A8R7TAU3_TRIUA</name>
<evidence type="ECO:0000313" key="2">
    <source>
        <dbReference type="EnsemblPlants" id="TuG1812G0100004599.01.T01"/>
    </source>
</evidence>
<feature type="region of interest" description="Disordered" evidence="1">
    <location>
        <begin position="1"/>
        <end position="25"/>
    </location>
</feature>
<evidence type="ECO:0000313" key="3">
    <source>
        <dbReference type="Proteomes" id="UP000015106"/>
    </source>
</evidence>
<accession>A0A8R7TAU3</accession>
<reference evidence="3" key="1">
    <citation type="journal article" date="2013" name="Nature">
        <title>Draft genome of the wheat A-genome progenitor Triticum urartu.</title>
        <authorList>
            <person name="Ling H.Q."/>
            <person name="Zhao S."/>
            <person name="Liu D."/>
            <person name="Wang J."/>
            <person name="Sun H."/>
            <person name="Zhang C."/>
            <person name="Fan H."/>
            <person name="Li D."/>
            <person name="Dong L."/>
            <person name="Tao Y."/>
            <person name="Gao C."/>
            <person name="Wu H."/>
            <person name="Li Y."/>
            <person name="Cui Y."/>
            <person name="Guo X."/>
            <person name="Zheng S."/>
            <person name="Wang B."/>
            <person name="Yu K."/>
            <person name="Liang Q."/>
            <person name="Yang W."/>
            <person name="Lou X."/>
            <person name="Chen J."/>
            <person name="Feng M."/>
            <person name="Jian J."/>
            <person name="Zhang X."/>
            <person name="Luo G."/>
            <person name="Jiang Y."/>
            <person name="Liu J."/>
            <person name="Wang Z."/>
            <person name="Sha Y."/>
            <person name="Zhang B."/>
            <person name="Wu H."/>
            <person name="Tang D."/>
            <person name="Shen Q."/>
            <person name="Xue P."/>
            <person name="Zou S."/>
            <person name="Wang X."/>
            <person name="Liu X."/>
            <person name="Wang F."/>
            <person name="Yang Y."/>
            <person name="An X."/>
            <person name="Dong Z."/>
            <person name="Zhang K."/>
            <person name="Zhang X."/>
            <person name="Luo M.C."/>
            <person name="Dvorak J."/>
            <person name="Tong Y."/>
            <person name="Wang J."/>
            <person name="Yang H."/>
            <person name="Li Z."/>
            <person name="Wang D."/>
            <person name="Zhang A."/>
            <person name="Wang J."/>
        </authorList>
    </citation>
    <scope>NUCLEOTIDE SEQUENCE</scope>
    <source>
        <strain evidence="3">cv. G1812</strain>
    </source>
</reference>
<feature type="compositionally biased region" description="Basic and acidic residues" evidence="1">
    <location>
        <begin position="1"/>
        <end position="11"/>
    </location>
</feature>
<dbReference type="Gramene" id="TuG1812G0100004599.01.T01">
    <property type="protein sequence ID" value="TuG1812G0100004599.01.T01"/>
    <property type="gene ID" value="TuG1812G0100004599.01"/>
</dbReference>
<reference evidence="2" key="3">
    <citation type="submission" date="2022-06" db="UniProtKB">
        <authorList>
            <consortium name="EnsemblPlants"/>
        </authorList>
    </citation>
    <scope>IDENTIFICATION</scope>
</reference>
<protein>
    <submittedName>
        <fullName evidence="2">Uncharacterized protein</fullName>
    </submittedName>
</protein>
<feature type="compositionally biased region" description="Basic residues" evidence="1">
    <location>
        <begin position="12"/>
        <end position="25"/>
    </location>
</feature>
<keyword evidence="3" id="KW-1185">Reference proteome</keyword>
<proteinExistence type="predicted"/>